<comment type="subcellular location">
    <subcellularLocation>
        <location evidence="1">Nucleus</location>
    </subcellularLocation>
</comment>
<evidence type="ECO:0000313" key="8">
    <source>
        <dbReference type="Proteomes" id="UP000308197"/>
    </source>
</evidence>
<evidence type="ECO:0000256" key="1">
    <source>
        <dbReference type="ARBA" id="ARBA00004123"/>
    </source>
</evidence>
<dbReference type="GO" id="GO:0008270">
    <property type="term" value="F:zinc ion binding"/>
    <property type="evidence" value="ECO:0007669"/>
    <property type="project" value="UniProtKB-KW"/>
</dbReference>
<organism evidence="7 8">
    <name type="scientific">Polyporus arcularius HHB13444</name>
    <dbReference type="NCBI Taxonomy" id="1314778"/>
    <lineage>
        <taxon>Eukaryota</taxon>
        <taxon>Fungi</taxon>
        <taxon>Dikarya</taxon>
        <taxon>Basidiomycota</taxon>
        <taxon>Agaricomycotina</taxon>
        <taxon>Agaricomycetes</taxon>
        <taxon>Polyporales</taxon>
        <taxon>Polyporaceae</taxon>
        <taxon>Polyporus</taxon>
    </lineage>
</organism>
<dbReference type="InParanoid" id="A0A5C3NM16"/>
<sequence length="504" mass="57511">MNLPLNWVQDPVLHTIFNEFVPPAKLPSRKVLTTRLLPTEVKKFREQAIAALGEDAEATVQADGWTGINNHHLIAFMITATPTRSIHTVCVVDASNERKTAEKFLKHIEETLKTLKTDWTAVEVIGFTSDASGESRKARLLLLKKYPFLIVLDCYAHQVHRAEQLIRWLRRRTQVLARIRAVQTAHNKQFSAVLRAVVTRWTSHYLAFRRLLELQATLSAIIADDLARTNNSATTFLTGLKKADAKAEARRMVAIIQDGTFWHDLVRVKLHLEPLAIATNIAQAAHCRLDQILLVFGFLQHSFLRLREQYGDVEGTNALLTSLENRWGKSDCAAFIACAILNPYFKLEPFQDRAQFTEVEIVALIKSLWKRLFRSDHVPDDLEKDTRDYLYNRGRFQTAAAAVKEHLKEADKPESVSLSHPLAYWQSLNIPGKRHAAWFSLSRLAHRLLSICANSATCERLFSLFGQLLTKLRNRMGTNTLVQLAELKLHVRDMYRTPETKSRL</sequence>
<dbReference type="EMBL" id="ML212664">
    <property type="protein sequence ID" value="TFK78265.1"/>
    <property type="molecule type" value="Genomic_DNA"/>
</dbReference>
<name>A0A5C3NM16_9APHY</name>
<feature type="domain" description="HAT C-terminal dimerisation" evidence="6">
    <location>
        <begin position="417"/>
        <end position="483"/>
    </location>
</feature>
<keyword evidence="2" id="KW-0479">Metal-binding</keyword>
<dbReference type="GO" id="GO:0005634">
    <property type="term" value="C:nucleus"/>
    <property type="evidence" value="ECO:0007669"/>
    <property type="project" value="UniProtKB-SubCell"/>
</dbReference>
<dbReference type="PANTHER" id="PTHR46481">
    <property type="entry name" value="ZINC FINGER BED DOMAIN-CONTAINING PROTEIN 4"/>
    <property type="match status" value="1"/>
</dbReference>
<keyword evidence="3" id="KW-0863">Zinc-finger</keyword>
<accession>A0A5C3NM16</accession>
<reference evidence="7 8" key="1">
    <citation type="journal article" date="2019" name="Nat. Ecol. Evol.">
        <title>Megaphylogeny resolves global patterns of mushroom evolution.</title>
        <authorList>
            <person name="Varga T."/>
            <person name="Krizsan K."/>
            <person name="Foldi C."/>
            <person name="Dima B."/>
            <person name="Sanchez-Garcia M."/>
            <person name="Sanchez-Ramirez S."/>
            <person name="Szollosi G.J."/>
            <person name="Szarkandi J.G."/>
            <person name="Papp V."/>
            <person name="Albert L."/>
            <person name="Andreopoulos W."/>
            <person name="Angelini C."/>
            <person name="Antonin V."/>
            <person name="Barry K.W."/>
            <person name="Bougher N.L."/>
            <person name="Buchanan P."/>
            <person name="Buyck B."/>
            <person name="Bense V."/>
            <person name="Catcheside P."/>
            <person name="Chovatia M."/>
            <person name="Cooper J."/>
            <person name="Damon W."/>
            <person name="Desjardin D."/>
            <person name="Finy P."/>
            <person name="Geml J."/>
            <person name="Haridas S."/>
            <person name="Hughes K."/>
            <person name="Justo A."/>
            <person name="Karasinski D."/>
            <person name="Kautmanova I."/>
            <person name="Kiss B."/>
            <person name="Kocsube S."/>
            <person name="Kotiranta H."/>
            <person name="LaButti K.M."/>
            <person name="Lechner B.E."/>
            <person name="Liimatainen K."/>
            <person name="Lipzen A."/>
            <person name="Lukacs Z."/>
            <person name="Mihaltcheva S."/>
            <person name="Morgado L.N."/>
            <person name="Niskanen T."/>
            <person name="Noordeloos M.E."/>
            <person name="Ohm R.A."/>
            <person name="Ortiz-Santana B."/>
            <person name="Ovrebo C."/>
            <person name="Racz N."/>
            <person name="Riley R."/>
            <person name="Savchenko A."/>
            <person name="Shiryaev A."/>
            <person name="Soop K."/>
            <person name="Spirin V."/>
            <person name="Szebenyi C."/>
            <person name="Tomsovsky M."/>
            <person name="Tulloss R.E."/>
            <person name="Uehling J."/>
            <person name="Grigoriev I.V."/>
            <person name="Vagvolgyi C."/>
            <person name="Papp T."/>
            <person name="Martin F.M."/>
            <person name="Miettinen O."/>
            <person name="Hibbett D.S."/>
            <person name="Nagy L.G."/>
        </authorList>
    </citation>
    <scope>NUCLEOTIDE SEQUENCE [LARGE SCALE GENOMIC DNA]</scope>
    <source>
        <strain evidence="7 8">HHB13444</strain>
    </source>
</reference>
<dbReference type="InterPro" id="IPR012337">
    <property type="entry name" value="RNaseH-like_sf"/>
</dbReference>
<dbReference type="STRING" id="1314778.A0A5C3NM16"/>
<keyword evidence="5" id="KW-0539">Nucleus</keyword>
<evidence type="ECO:0000259" key="6">
    <source>
        <dbReference type="Pfam" id="PF05699"/>
    </source>
</evidence>
<dbReference type="PANTHER" id="PTHR46481:SF10">
    <property type="entry name" value="ZINC FINGER BED DOMAIN-CONTAINING PROTEIN 39"/>
    <property type="match status" value="1"/>
</dbReference>
<dbReference type="Pfam" id="PF05699">
    <property type="entry name" value="Dimer_Tnp_hAT"/>
    <property type="match status" value="1"/>
</dbReference>
<protein>
    <recommendedName>
        <fullName evidence="6">HAT C-terminal dimerisation domain-containing protein</fullName>
    </recommendedName>
</protein>
<dbReference type="SUPFAM" id="SSF53098">
    <property type="entry name" value="Ribonuclease H-like"/>
    <property type="match status" value="1"/>
</dbReference>
<feature type="non-terminal residue" evidence="7">
    <location>
        <position position="504"/>
    </location>
</feature>
<evidence type="ECO:0000256" key="3">
    <source>
        <dbReference type="ARBA" id="ARBA00022771"/>
    </source>
</evidence>
<dbReference type="InterPro" id="IPR052035">
    <property type="entry name" value="ZnF_BED_domain_contain"/>
</dbReference>
<keyword evidence="4" id="KW-0862">Zinc</keyword>
<evidence type="ECO:0000256" key="5">
    <source>
        <dbReference type="ARBA" id="ARBA00023242"/>
    </source>
</evidence>
<dbReference type="AlphaFoldDB" id="A0A5C3NM16"/>
<dbReference type="InterPro" id="IPR008906">
    <property type="entry name" value="HATC_C_dom"/>
</dbReference>
<proteinExistence type="predicted"/>
<dbReference type="GO" id="GO:0046983">
    <property type="term" value="F:protein dimerization activity"/>
    <property type="evidence" value="ECO:0007669"/>
    <property type="project" value="InterPro"/>
</dbReference>
<gene>
    <name evidence="7" type="ORF">K466DRAFT_507560</name>
</gene>
<evidence type="ECO:0000256" key="4">
    <source>
        <dbReference type="ARBA" id="ARBA00022833"/>
    </source>
</evidence>
<keyword evidence="8" id="KW-1185">Reference proteome</keyword>
<dbReference type="Proteomes" id="UP000308197">
    <property type="component" value="Unassembled WGS sequence"/>
</dbReference>
<evidence type="ECO:0000313" key="7">
    <source>
        <dbReference type="EMBL" id="TFK78265.1"/>
    </source>
</evidence>
<evidence type="ECO:0000256" key="2">
    <source>
        <dbReference type="ARBA" id="ARBA00022723"/>
    </source>
</evidence>